<dbReference type="HOGENOM" id="CLU_553372_0_0_1"/>
<feature type="non-terminal residue" evidence="2">
    <location>
        <position position="493"/>
    </location>
</feature>
<feature type="region of interest" description="Disordered" evidence="1">
    <location>
        <begin position="386"/>
        <end position="415"/>
    </location>
</feature>
<dbReference type="Proteomes" id="UP000007431">
    <property type="component" value="Unassembled WGS sequence"/>
</dbReference>
<sequence length="493" mass="53206">MAHRARTTARLSTPTFRRSGDGFPCPNTERRKMVRARNALIPPQSSASPWQNSAVYLSLLPSNLLLLYSSLLIIKGFEVCALFLPSVFRLFLIHLQLFGLVLSFDFIASTRRILLLASPRPGPSTSALLIPSQLPSFSHHHHHSKSLARTRTINRHQTHSRACYAVHDRWAGLDDGAPRRPRSAPTISSPPSVMMTSPASRCLLGDDVQALVAVFDLLKSRFAAGVIHASSSSAGKSDAKGGGGPSPPFPLVEPGQGELSPIAFRRFFSTPLTAGGLCAPPRRVGAMKEGVLPPHPLREPLPLVLASPARVTGRLRRGYAPPFCVEEGSKTRGGALPPFVLRRPPGGVDRKGEGVPPSPPLHLAKPTYPPLPLCLAATTSRGVHPSLTSIKDLKGGGEGRSIAPPRRAPPLPPASYDELKRADNFCRVLFVWRHASCPRRASATRVSCPSHPHAYPHPSTLRRSPDDIPSPPPPFAIHEGGELGSGERVARRR</sequence>
<feature type="region of interest" description="Disordered" evidence="1">
    <location>
        <begin position="174"/>
        <end position="193"/>
    </location>
</feature>
<name>D8Q2L1_SCHCM</name>
<dbReference type="EMBL" id="GL377305">
    <property type="protein sequence ID" value="EFI98139.1"/>
    <property type="molecule type" value="Genomic_DNA"/>
</dbReference>
<gene>
    <name evidence="2" type="ORF">SCHCODRAFT_107525</name>
</gene>
<feature type="region of interest" description="Disordered" evidence="1">
    <location>
        <begin position="442"/>
        <end position="493"/>
    </location>
</feature>
<dbReference type="GeneID" id="9592730"/>
<dbReference type="KEGG" id="scm:SCHCO_01147558"/>
<evidence type="ECO:0000313" key="2">
    <source>
        <dbReference type="EMBL" id="EFI98139.1"/>
    </source>
</evidence>
<accession>D8Q2L1</accession>
<reference evidence="2 3" key="1">
    <citation type="journal article" date="2010" name="Nat. Biotechnol.">
        <title>Genome sequence of the model mushroom Schizophyllum commune.</title>
        <authorList>
            <person name="Ohm R.A."/>
            <person name="de Jong J.F."/>
            <person name="Lugones L.G."/>
            <person name="Aerts A."/>
            <person name="Kothe E."/>
            <person name="Stajich J.E."/>
            <person name="de Vries R.P."/>
            <person name="Record E."/>
            <person name="Levasseur A."/>
            <person name="Baker S.E."/>
            <person name="Bartholomew K.A."/>
            <person name="Coutinho P.M."/>
            <person name="Erdmann S."/>
            <person name="Fowler T.J."/>
            <person name="Gathman A.C."/>
            <person name="Lombard V."/>
            <person name="Henrissat B."/>
            <person name="Knabe N."/>
            <person name="Kuees U."/>
            <person name="Lilly W.W."/>
            <person name="Lindquist E."/>
            <person name="Lucas S."/>
            <person name="Magnuson J.K."/>
            <person name="Piumi F."/>
            <person name="Raudaskoski M."/>
            <person name="Salamov A."/>
            <person name="Schmutz J."/>
            <person name="Schwarze F.W.M.R."/>
            <person name="vanKuyk P.A."/>
            <person name="Horton J.S."/>
            <person name="Grigoriev I.V."/>
            <person name="Woesten H.A.B."/>
        </authorList>
    </citation>
    <scope>NUCLEOTIDE SEQUENCE [LARGE SCALE GENOMIC DNA]</scope>
    <source>
        <strain evidence="3">H4-8 / FGSC 9210</strain>
    </source>
</reference>
<dbReference type="VEuPathDB" id="FungiDB:SCHCODRAFT_01147558"/>
<dbReference type="AlphaFoldDB" id="D8Q2L1"/>
<organism evidence="3">
    <name type="scientific">Schizophyllum commune (strain H4-8 / FGSC 9210)</name>
    <name type="common">Split gill fungus</name>
    <dbReference type="NCBI Taxonomy" id="578458"/>
    <lineage>
        <taxon>Eukaryota</taxon>
        <taxon>Fungi</taxon>
        <taxon>Dikarya</taxon>
        <taxon>Basidiomycota</taxon>
        <taxon>Agaricomycotina</taxon>
        <taxon>Agaricomycetes</taxon>
        <taxon>Agaricomycetidae</taxon>
        <taxon>Agaricales</taxon>
        <taxon>Schizophyllaceae</taxon>
        <taxon>Schizophyllum</taxon>
    </lineage>
</organism>
<proteinExistence type="predicted"/>
<protein>
    <submittedName>
        <fullName evidence="2">Uncharacterized protein</fullName>
    </submittedName>
</protein>
<evidence type="ECO:0000313" key="3">
    <source>
        <dbReference type="Proteomes" id="UP000007431"/>
    </source>
</evidence>
<keyword evidence="3" id="KW-1185">Reference proteome</keyword>
<dbReference type="InParanoid" id="D8Q2L1"/>
<evidence type="ECO:0000256" key="1">
    <source>
        <dbReference type="SAM" id="MobiDB-lite"/>
    </source>
</evidence>